<evidence type="ECO:0000313" key="2">
    <source>
        <dbReference type="Proteomes" id="UP000822688"/>
    </source>
</evidence>
<keyword evidence="2" id="KW-1185">Reference proteome</keyword>
<dbReference type="EMBL" id="CM026423">
    <property type="protein sequence ID" value="KAG0584291.1"/>
    <property type="molecule type" value="Genomic_DNA"/>
</dbReference>
<accession>A0A8T0IN77</accession>
<dbReference type="AlphaFoldDB" id="A0A8T0IN77"/>
<evidence type="ECO:0000313" key="1">
    <source>
        <dbReference type="EMBL" id="KAG0584291.1"/>
    </source>
</evidence>
<comment type="caution">
    <text evidence="1">The sequence shown here is derived from an EMBL/GenBank/DDBJ whole genome shotgun (WGS) entry which is preliminary data.</text>
</comment>
<gene>
    <name evidence="1" type="ORF">KC19_3G200000</name>
</gene>
<name>A0A8T0IN77_CERPU</name>
<reference evidence="1" key="1">
    <citation type="submission" date="2020-06" db="EMBL/GenBank/DDBJ databases">
        <title>WGS assembly of Ceratodon purpureus strain R40.</title>
        <authorList>
            <person name="Carey S.B."/>
            <person name="Jenkins J."/>
            <person name="Shu S."/>
            <person name="Lovell J.T."/>
            <person name="Sreedasyam A."/>
            <person name="Maumus F."/>
            <person name="Tiley G.P."/>
            <person name="Fernandez-Pozo N."/>
            <person name="Barry K."/>
            <person name="Chen C."/>
            <person name="Wang M."/>
            <person name="Lipzen A."/>
            <person name="Daum C."/>
            <person name="Saski C.A."/>
            <person name="Payton A.C."/>
            <person name="Mcbreen J.C."/>
            <person name="Conrad R.E."/>
            <person name="Kollar L.M."/>
            <person name="Olsson S."/>
            <person name="Huttunen S."/>
            <person name="Landis J.B."/>
            <person name="Wickett N.J."/>
            <person name="Johnson M.G."/>
            <person name="Rensing S.A."/>
            <person name="Grimwood J."/>
            <person name="Schmutz J."/>
            <person name="Mcdaniel S.F."/>
        </authorList>
    </citation>
    <scope>NUCLEOTIDE SEQUENCE</scope>
    <source>
        <strain evidence="1">R40</strain>
    </source>
</reference>
<organism evidence="1 2">
    <name type="scientific">Ceratodon purpureus</name>
    <name type="common">Fire moss</name>
    <name type="synonym">Dicranum purpureum</name>
    <dbReference type="NCBI Taxonomy" id="3225"/>
    <lineage>
        <taxon>Eukaryota</taxon>
        <taxon>Viridiplantae</taxon>
        <taxon>Streptophyta</taxon>
        <taxon>Embryophyta</taxon>
        <taxon>Bryophyta</taxon>
        <taxon>Bryophytina</taxon>
        <taxon>Bryopsida</taxon>
        <taxon>Dicranidae</taxon>
        <taxon>Pseudoditrichales</taxon>
        <taxon>Ditrichaceae</taxon>
        <taxon>Ceratodon</taxon>
    </lineage>
</organism>
<proteinExistence type="predicted"/>
<protein>
    <submittedName>
        <fullName evidence="1">Uncharacterized protein</fullName>
    </submittedName>
</protein>
<sequence length="68" mass="8129">MLRCYFKQAVTQEGSDTNHLPFRLPVHFNFLLNASLKGTYIPSGPCIRELLRRHCQIWLKLWPFPKNW</sequence>
<dbReference type="Proteomes" id="UP000822688">
    <property type="component" value="Chromosome 3"/>
</dbReference>